<evidence type="ECO:0008006" key="4">
    <source>
        <dbReference type="Google" id="ProtNLM"/>
    </source>
</evidence>
<proteinExistence type="predicted"/>
<dbReference type="InterPro" id="IPR032675">
    <property type="entry name" value="LRR_dom_sf"/>
</dbReference>
<organism evidence="2 3">
    <name type="scientific">Leishmania enriettii</name>
    <dbReference type="NCBI Taxonomy" id="5663"/>
    <lineage>
        <taxon>Eukaryota</taxon>
        <taxon>Discoba</taxon>
        <taxon>Euglenozoa</taxon>
        <taxon>Kinetoplastea</taxon>
        <taxon>Metakinetoplastina</taxon>
        <taxon>Trypanosomatida</taxon>
        <taxon>Trypanosomatidae</taxon>
        <taxon>Leishmaniinae</taxon>
        <taxon>Leishmania</taxon>
    </lineage>
</organism>
<dbReference type="SUPFAM" id="SSF52058">
    <property type="entry name" value="L domain-like"/>
    <property type="match status" value="1"/>
</dbReference>
<feature type="region of interest" description="Disordered" evidence="1">
    <location>
        <begin position="1"/>
        <end position="27"/>
    </location>
</feature>
<sequence>MDLMPPAQTTQPPSASQFLGGARSGAHPAYLRTSRGVSTPLPPRPRLFTRASVVRRPPARLEPISSPTPCLPVQRRLMPEKDHHRCTSNSFHDEAGGLSGASSAAWGEPAGARLPLAVSFPPHEASLLPMGGGMFCACTTKLESAPLPAHVESPPRREMGPAGASRALATNGSSVAITADGSGSLATGATESSSAVQSTAAVPRMHAVGSGKRHRMVSSADTQHSSASSVLAPPRSRGAFSHSNAGVESAVPHDASLDAPATHALPSSVTHELPEHHELDAYGAPQHYSSSSRGAISYSASPIHAGDAGVSGKAGGIAPLGSQSTLSEDAADTQCLILEDSVDTATVVTSAQLLQMRAEAALGRVHRCAADEPPTSYQRRLVTADVLRDWTGWEDLELVLTAQLRVDAEAMIGVDQIGAHLPSLSSLKLHNSRISRVRQLGTGFHALKYLWLNRCHVTDLHGIAACCPSLVDLYLPFNHVRDVTPVMALSETLEVLDVEGNLLEDAAELGTVLASLHGVRALSLLGNPLTCQHQVRVRDAYRDLLAEEGLGASASTAASDNVLSSGPPQRERTPFSQVLAAWVLLLMPQLQTLNDVAADVAVSSSCTSPPTRGFLSEESSRRLAAPTPAHVDPLDDALAEELRLVEECVRDTDAFDSLLAAVEEANQHVYMHPSTSHNGAQRRLVPTTAMGVARPFTSLWSKAPVRLGSSGRSTSNASALTTGTVIAGTVTAGLRRRLATSSAPPVDAAQEGLQGTVATAAAGPTDGTDSRVPLSDICGRNSRSCAAATTDLDEDARIAALLSNDSEEEEWERFKASLLRSQSAQAAAIPRLAASMSTMAAEPSHHQLPHTENGEAAATADARQADDFDKELRMELTRLRMRIAKEGR</sequence>
<feature type="compositionally biased region" description="Low complexity" evidence="1">
    <location>
        <begin position="218"/>
        <end position="229"/>
    </location>
</feature>
<evidence type="ECO:0000313" key="3">
    <source>
        <dbReference type="Proteomes" id="UP000674179"/>
    </source>
</evidence>
<dbReference type="PANTHER" id="PTHR22708:SF0">
    <property type="entry name" value="LEUCINE-RICH REPEAT-CONTAINING PROTEIN 56"/>
    <property type="match status" value="1"/>
</dbReference>
<dbReference type="Proteomes" id="UP000674179">
    <property type="component" value="Chromosome 19"/>
</dbReference>
<feature type="region of interest" description="Disordered" evidence="1">
    <location>
        <begin position="840"/>
        <end position="868"/>
    </location>
</feature>
<dbReference type="GeneID" id="94173596"/>
<feature type="region of interest" description="Disordered" evidence="1">
    <location>
        <begin position="182"/>
        <end position="250"/>
    </location>
</feature>
<dbReference type="EMBL" id="JAFHKP010000019">
    <property type="protein sequence ID" value="KAG5481184.1"/>
    <property type="molecule type" value="Genomic_DNA"/>
</dbReference>
<accession>A0A836GW19</accession>
<dbReference type="Gene3D" id="3.80.10.10">
    <property type="entry name" value="Ribonuclease Inhibitor"/>
    <property type="match status" value="1"/>
</dbReference>
<dbReference type="OrthoDB" id="676979at2759"/>
<feature type="compositionally biased region" description="Polar residues" evidence="1">
    <location>
        <begin position="7"/>
        <end position="17"/>
    </location>
</feature>
<dbReference type="RefSeq" id="XP_067693681.1">
    <property type="nucleotide sequence ID" value="XM_067838086.1"/>
</dbReference>
<reference evidence="2 3" key="1">
    <citation type="submission" date="2021-02" db="EMBL/GenBank/DDBJ databases">
        <title>Leishmania (Mundinia) enrietti genome sequencing and assembly.</title>
        <authorList>
            <person name="Almutairi H."/>
            <person name="Gatherer D."/>
        </authorList>
    </citation>
    <scope>NUCLEOTIDE SEQUENCE [LARGE SCALE GENOMIC DNA]</scope>
    <source>
        <strain evidence="2">CUR178</strain>
    </source>
</reference>
<dbReference type="AlphaFoldDB" id="A0A836GW19"/>
<dbReference type="KEGG" id="lenr:94173596"/>
<protein>
    <recommendedName>
        <fullName evidence="4">Leucine-rich repeat protein</fullName>
    </recommendedName>
</protein>
<feature type="region of interest" description="Disordered" evidence="1">
    <location>
        <begin position="605"/>
        <end position="628"/>
    </location>
</feature>
<keyword evidence="3" id="KW-1185">Reference proteome</keyword>
<gene>
    <name evidence="2" type="ORF">CUR178_06416</name>
</gene>
<evidence type="ECO:0000313" key="2">
    <source>
        <dbReference type="EMBL" id="KAG5481184.1"/>
    </source>
</evidence>
<dbReference type="PANTHER" id="PTHR22708">
    <property type="entry name" value="LEUCINE-RICH REPEAT-CONTAINING PROTEIN 56"/>
    <property type="match status" value="1"/>
</dbReference>
<dbReference type="InterPro" id="IPR040091">
    <property type="entry name" value="LRRC56"/>
</dbReference>
<evidence type="ECO:0000256" key="1">
    <source>
        <dbReference type="SAM" id="MobiDB-lite"/>
    </source>
</evidence>
<comment type="caution">
    <text evidence="2">The sequence shown here is derived from an EMBL/GenBank/DDBJ whole genome shotgun (WGS) entry which is preliminary data.</text>
</comment>
<feature type="region of interest" description="Disordered" evidence="1">
    <location>
        <begin position="147"/>
        <end position="167"/>
    </location>
</feature>
<feature type="compositionally biased region" description="Polar residues" evidence="1">
    <location>
        <begin position="184"/>
        <end position="200"/>
    </location>
</feature>
<name>A0A836GW19_LEIEN</name>